<accession>K9WSW5</accession>
<dbReference type="Proteomes" id="UP000010475">
    <property type="component" value="Chromosome"/>
</dbReference>
<dbReference type="AlphaFoldDB" id="K9WSW5"/>
<dbReference type="eggNOG" id="ENOG50339PW">
    <property type="taxonomic scope" value="Bacteria"/>
</dbReference>
<evidence type="ECO:0000256" key="1">
    <source>
        <dbReference type="SAM" id="Coils"/>
    </source>
</evidence>
<keyword evidence="1" id="KW-0175">Coiled coil</keyword>
<name>K9WSW5_9NOST</name>
<proteinExistence type="predicted"/>
<gene>
    <name evidence="2" type="ORF">Cylst_0564</name>
</gene>
<organism evidence="2 3">
    <name type="scientific">Cylindrospermum stagnale PCC 7417</name>
    <dbReference type="NCBI Taxonomy" id="56107"/>
    <lineage>
        <taxon>Bacteria</taxon>
        <taxon>Bacillati</taxon>
        <taxon>Cyanobacteriota</taxon>
        <taxon>Cyanophyceae</taxon>
        <taxon>Nostocales</taxon>
        <taxon>Nostocaceae</taxon>
        <taxon>Cylindrospermum</taxon>
    </lineage>
</organism>
<dbReference type="EMBL" id="CP003642">
    <property type="protein sequence ID" value="AFZ22899.1"/>
    <property type="molecule type" value="Genomic_DNA"/>
</dbReference>
<evidence type="ECO:0000313" key="3">
    <source>
        <dbReference type="Proteomes" id="UP000010475"/>
    </source>
</evidence>
<dbReference type="OrthoDB" id="427201at2"/>
<keyword evidence="3" id="KW-1185">Reference proteome</keyword>
<evidence type="ECO:0000313" key="2">
    <source>
        <dbReference type="EMBL" id="AFZ22899.1"/>
    </source>
</evidence>
<sequence>MTTSTCSSRVADYSTQSNCASKLTKAYYQDDQQTKFMHLQAEVESLLEQLQNLKCQRLDATSQEE</sequence>
<dbReference type="RefSeq" id="WP_015206156.1">
    <property type="nucleotide sequence ID" value="NC_019757.1"/>
</dbReference>
<dbReference type="KEGG" id="csg:Cylst_0564"/>
<reference evidence="2 3" key="1">
    <citation type="submission" date="2012-06" db="EMBL/GenBank/DDBJ databases">
        <title>Finished chromosome of genome of Cylindrospermum stagnale PCC 7417.</title>
        <authorList>
            <consortium name="US DOE Joint Genome Institute"/>
            <person name="Gugger M."/>
            <person name="Coursin T."/>
            <person name="Rippka R."/>
            <person name="Tandeau De Marsac N."/>
            <person name="Huntemann M."/>
            <person name="Wei C.-L."/>
            <person name="Han J."/>
            <person name="Detter J.C."/>
            <person name="Han C."/>
            <person name="Tapia R."/>
            <person name="Chen A."/>
            <person name="Kyrpides N."/>
            <person name="Mavromatis K."/>
            <person name="Markowitz V."/>
            <person name="Szeto E."/>
            <person name="Ivanova N."/>
            <person name="Pagani I."/>
            <person name="Pati A."/>
            <person name="Goodwin L."/>
            <person name="Nordberg H.P."/>
            <person name="Cantor M.N."/>
            <person name="Hua S.X."/>
            <person name="Woyke T."/>
            <person name="Kerfeld C.A."/>
        </authorList>
    </citation>
    <scope>NUCLEOTIDE SEQUENCE [LARGE SCALE GENOMIC DNA]</scope>
    <source>
        <strain evidence="2 3">PCC 7417</strain>
    </source>
</reference>
<protein>
    <submittedName>
        <fullName evidence="2">Uncharacterized protein</fullName>
    </submittedName>
</protein>
<dbReference type="HOGENOM" id="CLU_192232_1_0_3"/>
<feature type="coiled-coil region" evidence="1">
    <location>
        <begin position="36"/>
        <end position="63"/>
    </location>
</feature>